<organism evidence="2 3">
    <name type="scientific">Methylosinus trichosporium (strain ATCC 35070 / NCIMB 11131 / UNIQEM 75 / OB3b)</name>
    <dbReference type="NCBI Taxonomy" id="595536"/>
    <lineage>
        <taxon>Bacteria</taxon>
        <taxon>Pseudomonadati</taxon>
        <taxon>Pseudomonadota</taxon>
        <taxon>Alphaproteobacteria</taxon>
        <taxon>Hyphomicrobiales</taxon>
        <taxon>Methylocystaceae</taxon>
        <taxon>Methylosinus</taxon>
    </lineage>
</organism>
<dbReference type="Gene3D" id="1.10.10.10">
    <property type="entry name" value="Winged helix-like DNA-binding domain superfamily/Winged helix DNA-binding domain"/>
    <property type="match status" value="1"/>
</dbReference>
<dbReference type="AlphaFoldDB" id="A0A2D2D0L3"/>
<dbReference type="InterPro" id="IPR000792">
    <property type="entry name" value="Tscrpt_reg_LuxR_C"/>
</dbReference>
<dbReference type="SMART" id="SM00421">
    <property type="entry name" value="HTH_LUXR"/>
    <property type="match status" value="1"/>
</dbReference>
<proteinExistence type="predicted"/>
<dbReference type="KEGG" id="mtw:CQW49_12080"/>
<feature type="domain" description="HTH luxR-type" evidence="1">
    <location>
        <begin position="298"/>
        <end position="355"/>
    </location>
</feature>
<reference evidence="3" key="1">
    <citation type="submission" date="2017-10" db="EMBL/GenBank/DDBJ databases">
        <title>Completed PacBio SMRT sequence of Methylosinus trichosporium OB3b reveals presence of a third large plasmid.</title>
        <authorList>
            <person name="Charles T.C."/>
            <person name="Lynch M.D.J."/>
            <person name="Heil J.R."/>
            <person name="Cheng J."/>
        </authorList>
    </citation>
    <scope>NUCLEOTIDE SEQUENCE [LARGE SCALE GENOMIC DNA]</scope>
    <source>
        <strain evidence="3">OB3b</strain>
    </source>
</reference>
<dbReference type="InterPro" id="IPR036388">
    <property type="entry name" value="WH-like_DNA-bd_sf"/>
</dbReference>
<dbReference type="RefSeq" id="WP_003612259.1">
    <property type="nucleotide sequence ID" value="NZ_ADVE02000001.1"/>
</dbReference>
<evidence type="ECO:0000313" key="3">
    <source>
        <dbReference type="Proteomes" id="UP000230709"/>
    </source>
</evidence>
<evidence type="ECO:0000259" key="1">
    <source>
        <dbReference type="SMART" id="SM00421"/>
    </source>
</evidence>
<accession>A0A2D2D0L3</accession>
<evidence type="ECO:0000313" key="2">
    <source>
        <dbReference type="EMBL" id="ATQ68535.1"/>
    </source>
</evidence>
<gene>
    <name evidence="2" type="ORF">CQW49_12080</name>
</gene>
<name>A0A2D2D0L3_METT3</name>
<protein>
    <submittedName>
        <fullName evidence="2">LuxR family transcriptional regulator</fullName>
    </submittedName>
</protein>
<dbReference type="EMBL" id="CP023737">
    <property type="protein sequence ID" value="ATQ68535.1"/>
    <property type="molecule type" value="Genomic_DNA"/>
</dbReference>
<dbReference type="SUPFAM" id="SSF46894">
    <property type="entry name" value="C-terminal effector domain of the bipartite response regulators"/>
    <property type="match status" value="1"/>
</dbReference>
<dbReference type="Proteomes" id="UP000230709">
    <property type="component" value="Chromosome"/>
</dbReference>
<dbReference type="GO" id="GO:0003677">
    <property type="term" value="F:DNA binding"/>
    <property type="evidence" value="ECO:0007669"/>
    <property type="project" value="InterPro"/>
</dbReference>
<keyword evidence="3" id="KW-1185">Reference proteome</keyword>
<dbReference type="STRING" id="595536.GCA_000178815_02750"/>
<sequence length="369" mass="38538">MSQTANLIDRIYEAAADPELWPRVLEDVGAAADAAGGVILARRSDAWLGWRCSAALAPGLDDWLCGSGPGRSQATTRLLGFAGARFGFADSMEAFSEEEWFADPLMAEWGAPAGLGLAAATCIDTPSGDMVIVHMNRRVGQPRFGPDAIARLDAFRPHLARAGMLAARWRLAQLRAAAEALALLGLPAAIVDLSGRVLAANALIEGSAHVRWLPGDRLALGDAAANALLKRAVAELRDPAAAAVRSFPARGAADEKLIVHLVPATGRARDLFDGGFGVAIVAPIAAPCAPDGDLIRALFDLTAAEARVASGIAEGATMEQIAEQRGGAVETVRAQLKCVFAKTGVRRQAQLATLLASPSLRKGFIFPST</sequence>
<dbReference type="GO" id="GO:0006355">
    <property type="term" value="P:regulation of DNA-templated transcription"/>
    <property type="evidence" value="ECO:0007669"/>
    <property type="project" value="InterPro"/>
</dbReference>
<dbReference type="InterPro" id="IPR016032">
    <property type="entry name" value="Sig_transdc_resp-reg_C-effctor"/>
</dbReference>